<dbReference type="EMBL" id="CP030104">
    <property type="protein sequence ID" value="AWX44920.1"/>
    <property type="molecule type" value="Genomic_DNA"/>
</dbReference>
<feature type="domain" description="7TM-DISM receptor extracellular" evidence="4">
    <location>
        <begin position="196"/>
        <end position="390"/>
    </location>
</feature>
<organism evidence="5 6">
    <name type="scientific">Flagellimonas maritima</name>
    <dbReference type="NCBI Taxonomy" id="1383885"/>
    <lineage>
        <taxon>Bacteria</taxon>
        <taxon>Pseudomonadati</taxon>
        <taxon>Bacteroidota</taxon>
        <taxon>Flavobacteriia</taxon>
        <taxon>Flavobacteriales</taxon>
        <taxon>Flavobacteriaceae</taxon>
        <taxon>Flagellimonas</taxon>
    </lineage>
</organism>
<accession>A0A2Z4LTA5</accession>
<feature type="transmembrane region" description="Helical" evidence="1">
    <location>
        <begin position="344"/>
        <end position="364"/>
    </location>
</feature>
<feature type="chain" id="PRO_5016402521" description="Signal transduction histidine kinase internal region domain-containing protein" evidence="2">
    <location>
        <begin position="25"/>
        <end position="622"/>
    </location>
</feature>
<keyword evidence="1" id="KW-0812">Transmembrane</keyword>
<dbReference type="Pfam" id="PF06580">
    <property type="entry name" value="His_kinase"/>
    <property type="match status" value="1"/>
</dbReference>
<protein>
    <recommendedName>
        <fullName evidence="7">Signal transduction histidine kinase internal region domain-containing protein</fullName>
    </recommendedName>
</protein>
<dbReference type="OrthoDB" id="6190788at2"/>
<feature type="transmembrane region" description="Helical" evidence="1">
    <location>
        <begin position="370"/>
        <end position="389"/>
    </location>
</feature>
<feature type="transmembrane region" description="Helical" evidence="1">
    <location>
        <begin position="289"/>
        <end position="310"/>
    </location>
</feature>
<dbReference type="GO" id="GO:0000155">
    <property type="term" value="F:phosphorelay sensor kinase activity"/>
    <property type="evidence" value="ECO:0007669"/>
    <property type="project" value="InterPro"/>
</dbReference>
<dbReference type="Pfam" id="PF07695">
    <property type="entry name" value="7TMR-DISM_7TM"/>
    <property type="match status" value="1"/>
</dbReference>
<feature type="signal peptide" evidence="2">
    <location>
        <begin position="1"/>
        <end position="24"/>
    </location>
</feature>
<proteinExistence type="predicted"/>
<dbReference type="PANTHER" id="PTHR34220">
    <property type="entry name" value="SENSOR HISTIDINE KINASE YPDA"/>
    <property type="match status" value="1"/>
</dbReference>
<name>A0A2Z4LTA5_9FLAO</name>
<dbReference type="Gene3D" id="3.30.565.10">
    <property type="entry name" value="Histidine kinase-like ATPase, C-terminal domain"/>
    <property type="match status" value="1"/>
</dbReference>
<keyword evidence="6" id="KW-1185">Reference proteome</keyword>
<keyword evidence="1" id="KW-1133">Transmembrane helix</keyword>
<gene>
    <name evidence="5" type="ORF">HME9304_01926</name>
</gene>
<feature type="transmembrane region" description="Helical" evidence="1">
    <location>
        <begin position="316"/>
        <end position="337"/>
    </location>
</feature>
<dbReference type="InterPro" id="IPR050640">
    <property type="entry name" value="Bact_2-comp_sensor_kinase"/>
</dbReference>
<feature type="transmembrane region" description="Helical" evidence="1">
    <location>
        <begin position="220"/>
        <end position="235"/>
    </location>
</feature>
<dbReference type="GO" id="GO:0016020">
    <property type="term" value="C:membrane"/>
    <property type="evidence" value="ECO:0007669"/>
    <property type="project" value="InterPro"/>
</dbReference>
<evidence type="ECO:0000259" key="3">
    <source>
        <dbReference type="Pfam" id="PF06580"/>
    </source>
</evidence>
<sequence>MKKKPLLCLYSLFFISWFSIQLTAQNLEEPKVKTLPFYIFKTNDSLLNLNSILESTQHFLPPEHEKNSTRPQNIYWIKLDLKKSLDSLNTQHTWRLETPIFDKAALYFLKNDTISFQTFGTFDNTGNLISNYGIPNIELKKENLIDSKYLYIRAEIFSRRSNIYQWDFTYIPVSSNKNLNFYYPEKFINILISDYTYSGACIIILLLFFAIYIYSGRKQFLYYALYVLASIIYLIRPNFNNHTIIDSYNSHLGHWVAIICQVFINLFYIVFAIYYLGTKKNYPKLHKSILFIVFILFGIIFLDAFVFFLGDYESHIYILDFQRLAMTIWGLIAMVYLSKNAKNLLAYFIVAGSFSYMAGALGYLFFENRYYMILGSITEILIFSLGLAYKIKLEYEEKLYLKREVSEKEHRALRAQMNPHFIFNALSAIQNLILKNDRMVALEYLSKFGKLSRGILESSFEKKVLLADEIKLLNSYLELESLRFNGVFNYKICISKDLDTNDTEIPFMITQPFIENAIIHGLNNKKEGDKNLLVSFCKNGETLICEIEDNGIGRVLSNKMNSTLKKHKTSRGIEIIKRRLQVTGNSDLRKNTIEIIDKYDKNNNPLGTKVTIKIIDALNPTV</sequence>
<evidence type="ECO:0000256" key="2">
    <source>
        <dbReference type="SAM" id="SignalP"/>
    </source>
</evidence>
<evidence type="ECO:0000313" key="6">
    <source>
        <dbReference type="Proteomes" id="UP000248536"/>
    </source>
</evidence>
<evidence type="ECO:0008006" key="7">
    <source>
        <dbReference type="Google" id="ProtNLM"/>
    </source>
</evidence>
<dbReference type="InterPro" id="IPR036890">
    <property type="entry name" value="HATPase_C_sf"/>
</dbReference>
<dbReference type="InterPro" id="IPR010559">
    <property type="entry name" value="Sig_transdc_His_kin_internal"/>
</dbReference>
<feature type="transmembrane region" description="Helical" evidence="1">
    <location>
        <begin position="195"/>
        <end position="213"/>
    </location>
</feature>
<reference evidence="5 6" key="1">
    <citation type="submission" date="2018-06" db="EMBL/GenBank/DDBJ databases">
        <title>Spongiibacterium sp. HME9304 Genome sequencing and assembly.</title>
        <authorList>
            <person name="Kang H."/>
            <person name="Kim H."/>
            <person name="Joh K."/>
        </authorList>
    </citation>
    <scope>NUCLEOTIDE SEQUENCE [LARGE SCALE GENOMIC DNA]</scope>
    <source>
        <strain evidence="5 6">HME9304</strain>
    </source>
</reference>
<feature type="domain" description="Signal transduction histidine kinase internal region" evidence="3">
    <location>
        <begin position="409"/>
        <end position="485"/>
    </location>
</feature>
<dbReference type="AlphaFoldDB" id="A0A2Z4LTA5"/>
<dbReference type="PANTHER" id="PTHR34220:SF7">
    <property type="entry name" value="SENSOR HISTIDINE KINASE YPDA"/>
    <property type="match status" value="1"/>
</dbReference>
<evidence type="ECO:0000256" key="1">
    <source>
        <dbReference type="SAM" id="Phobius"/>
    </source>
</evidence>
<dbReference type="Proteomes" id="UP000248536">
    <property type="component" value="Chromosome"/>
</dbReference>
<dbReference type="InterPro" id="IPR011623">
    <property type="entry name" value="7TMR_DISM_rcpt_extracell_dom1"/>
</dbReference>
<dbReference type="SUPFAM" id="SSF55874">
    <property type="entry name" value="ATPase domain of HSP90 chaperone/DNA topoisomerase II/histidine kinase"/>
    <property type="match status" value="1"/>
</dbReference>
<evidence type="ECO:0000313" key="5">
    <source>
        <dbReference type="EMBL" id="AWX44920.1"/>
    </source>
</evidence>
<evidence type="ECO:0000259" key="4">
    <source>
        <dbReference type="Pfam" id="PF07695"/>
    </source>
</evidence>
<dbReference type="RefSeq" id="WP_112378354.1">
    <property type="nucleotide sequence ID" value="NZ_CP030104.1"/>
</dbReference>
<feature type="transmembrane region" description="Helical" evidence="1">
    <location>
        <begin position="255"/>
        <end position="277"/>
    </location>
</feature>
<keyword evidence="1" id="KW-0472">Membrane</keyword>
<keyword evidence="2" id="KW-0732">Signal</keyword>
<dbReference type="KEGG" id="spon:HME9304_01926"/>